<evidence type="ECO:0000259" key="2">
    <source>
        <dbReference type="Pfam" id="PF04824"/>
    </source>
</evidence>
<feature type="region of interest" description="Disordered" evidence="1">
    <location>
        <begin position="231"/>
        <end position="271"/>
    </location>
</feature>
<evidence type="ECO:0000256" key="1">
    <source>
        <dbReference type="SAM" id="MobiDB-lite"/>
    </source>
</evidence>
<dbReference type="Ensembl" id="ENSLCAT00010054183.1">
    <property type="protein sequence ID" value="ENSLCAP00010052820.1"/>
    <property type="gene ID" value="ENSLCAG00010024574.1"/>
</dbReference>
<dbReference type="InParanoid" id="A0A4W6FQG5"/>
<dbReference type="GeneTree" id="ENSGT00940000174801"/>
<sequence length="418" mass="46677">MTASPETITMRETEPVAMPVTEFEGEELIHQHPETIDFLLEQPDYFPEEDLEAQREKETRGEQERELERRGTEGDLEEERAKELTGSVNGLQPTTASSEEATLLPQEGPGLSVEKPEPPPDQLTPVSAPPLPSPPSAEREREIPIVALEDLPTPEERRRRQLIFFDSVTQIPQEVLQQQIDDPLTETSPPPFLPPPSDISLSATELLNNPCTFLPEEVLFLWRQAATITPVPGSDLQVGERGPESTDSEKEREREMAEAAEREEERLELSPKEVPKDLAEEEMFDISGMGTLPLEASDQREVSREMSPIDSSEREGSTVSRPVPALGDIPEVVDEALERAVPELPGMVPELPEHEPAPAPVLFRSLLPPDVDRRTVSTTFQRLLENLSARKMCVEQSEPYGDILISLGPEYQEVQLTV</sequence>
<proteinExistence type="predicted"/>
<feature type="domain" description="Rad21/Rec8-like protein C-terminal eukaryotic" evidence="2">
    <location>
        <begin position="362"/>
        <end position="410"/>
    </location>
</feature>
<name>A0A4W6FQG5_LATCA</name>
<organism evidence="3 4">
    <name type="scientific">Lates calcarifer</name>
    <name type="common">Barramundi</name>
    <name type="synonym">Holocentrus calcarifer</name>
    <dbReference type="NCBI Taxonomy" id="8187"/>
    <lineage>
        <taxon>Eukaryota</taxon>
        <taxon>Metazoa</taxon>
        <taxon>Chordata</taxon>
        <taxon>Craniata</taxon>
        <taxon>Vertebrata</taxon>
        <taxon>Euteleostomi</taxon>
        <taxon>Actinopterygii</taxon>
        <taxon>Neopterygii</taxon>
        <taxon>Teleostei</taxon>
        <taxon>Neoteleostei</taxon>
        <taxon>Acanthomorphata</taxon>
        <taxon>Carangaria</taxon>
        <taxon>Carangaria incertae sedis</taxon>
        <taxon>Centropomidae</taxon>
        <taxon>Lates</taxon>
    </lineage>
</organism>
<dbReference type="InterPro" id="IPR039781">
    <property type="entry name" value="Rad21/Rec8-like"/>
</dbReference>
<feature type="compositionally biased region" description="Pro residues" evidence="1">
    <location>
        <begin position="119"/>
        <end position="135"/>
    </location>
</feature>
<feature type="compositionally biased region" description="Basic and acidic residues" evidence="1">
    <location>
        <begin position="241"/>
        <end position="271"/>
    </location>
</feature>
<reference evidence="4" key="1">
    <citation type="submission" date="2015-09" db="EMBL/GenBank/DDBJ databases">
        <authorList>
            <person name="Sai Rama Sridatta P."/>
        </authorList>
    </citation>
    <scope>NUCLEOTIDE SEQUENCE [LARGE SCALE GENOMIC DNA]</scope>
</reference>
<dbReference type="GO" id="GO:0003682">
    <property type="term" value="F:chromatin binding"/>
    <property type="evidence" value="ECO:0007669"/>
    <property type="project" value="TreeGrafter"/>
</dbReference>
<dbReference type="GO" id="GO:0051177">
    <property type="term" value="P:meiotic sister chromatid cohesion"/>
    <property type="evidence" value="ECO:0007669"/>
    <property type="project" value="TreeGrafter"/>
</dbReference>
<feature type="region of interest" description="Disordered" evidence="1">
    <location>
        <begin position="41"/>
        <end position="153"/>
    </location>
</feature>
<feature type="compositionally biased region" description="Basic and acidic residues" evidence="1">
    <location>
        <begin position="52"/>
        <end position="83"/>
    </location>
</feature>
<reference evidence="3" key="2">
    <citation type="submission" date="2025-08" db="UniProtKB">
        <authorList>
            <consortium name="Ensembl"/>
        </authorList>
    </citation>
    <scope>IDENTIFICATION</scope>
</reference>
<dbReference type="InterPro" id="IPR006909">
    <property type="entry name" value="Rad21/Rec8_C_eu"/>
</dbReference>
<dbReference type="Pfam" id="PF04824">
    <property type="entry name" value="Rad21_Rec8"/>
    <property type="match status" value="1"/>
</dbReference>
<dbReference type="AlphaFoldDB" id="A0A4W6FQG5"/>
<keyword evidence="4" id="KW-1185">Reference proteome</keyword>
<dbReference type="Proteomes" id="UP000314980">
    <property type="component" value="Unassembled WGS sequence"/>
</dbReference>
<accession>A0A4W6FQG5</accession>
<dbReference type="PANTHER" id="PTHR12585:SF27">
    <property type="entry name" value="MEIOTIC RECOMBINATION PROTEIN REC8 HOMOLOG"/>
    <property type="match status" value="1"/>
</dbReference>
<protein>
    <recommendedName>
        <fullName evidence="2">Rad21/Rec8-like protein C-terminal eukaryotic domain-containing protein</fullName>
    </recommendedName>
</protein>
<dbReference type="PANTHER" id="PTHR12585">
    <property type="entry name" value="SCC1 / RAD21 FAMILY MEMBER"/>
    <property type="match status" value="1"/>
</dbReference>
<dbReference type="GO" id="GO:0030893">
    <property type="term" value="C:meiotic cohesin complex"/>
    <property type="evidence" value="ECO:0007669"/>
    <property type="project" value="TreeGrafter"/>
</dbReference>
<dbReference type="GO" id="GO:0006302">
    <property type="term" value="P:double-strand break repair"/>
    <property type="evidence" value="ECO:0007669"/>
    <property type="project" value="TreeGrafter"/>
</dbReference>
<evidence type="ECO:0000313" key="3">
    <source>
        <dbReference type="Ensembl" id="ENSLCAP00010052820.1"/>
    </source>
</evidence>
<evidence type="ECO:0000313" key="4">
    <source>
        <dbReference type="Proteomes" id="UP000314980"/>
    </source>
</evidence>
<dbReference type="STRING" id="8187.ENSLCAP00010052820"/>
<reference evidence="3" key="3">
    <citation type="submission" date="2025-09" db="UniProtKB">
        <authorList>
            <consortium name="Ensembl"/>
        </authorList>
    </citation>
    <scope>IDENTIFICATION</scope>
</reference>
<feature type="compositionally biased region" description="Polar residues" evidence="1">
    <location>
        <begin position="86"/>
        <end position="100"/>
    </location>
</feature>
<feature type="region of interest" description="Disordered" evidence="1">
    <location>
        <begin position="296"/>
        <end position="325"/>
    </location>
</feature>